<sequence>MDKPKLSWAGDLVSLKDFVSDYLSLKGEWRSPGGEKKTFTDGSVSIAWWKNMKFLFLNGLDNNVLSKLKSTVCQNKDGCNSEVASSTINSETAFESGPIKNVAAKTC</sequence>
<reference evidence="1" key="1">
    <citation type="submission" date="2020-04" db="EMBL/GenBank/DDBJ databases">
        <authorList>
            <person name="Alioto T."/>
            <person name="Alioto T."/>
            <person name="Gomez Garrido J."/>
        </authorList>
    </citation>
    <scope>NUCLEOTIDE SEQUENCE</scope>
    <source>
        <strain evidence="1">A484AB</strain>
    </source>
</reference>
<gene>
    <name evidence="1" type="ORF">PACLA_8A031580</name>
</gene>
<accession>A0A7D9L7T8</accession>
<keyword evidence="2" id="KW-1185">Reference proteome</keyword>
<comment type="caution">
    <text evidence="1">The sequence shown here is derived from an EMBL/GenBank/DDBJ whole genome shotgun (WGS) entry which is preliminary data.</text>
</comment>
<evidence type="ECO:0000313" key="1">
    <source>
        <dbReference type="EMBL" id="CAB4027556.1"/>
    </source>
</evidence>
<dbReference type="AlphaFoldDB" id="A0A7D9L7T8"/>
<name>A0A7D9L7T8_PARCT</name>
<evidence type="ECO:0000313" key="2">
    <source>
        <dbReference type="Proteomes" id="UP001152795"/>
    </source>
</evidence>
<organism evidence="1 2">
    <name type="scientific">Paramuricea clavata</name>
    <name type="common">Red gorgonian</name>
    <name type="synonym">Violescent sea-whip</name>
    <dbReference type="NCBI Taxonomy" id="317549"/>
    <lineage>
        <taxon>Eukaryota</taxon>
        <taxon>Metazoa</taxon>
        <taxon>Cnidaria</taxon>
        <taxon>Anthozoa</taxon>
        <taxon>Octocorallia</taxon>
        <taxon>Malacalcyonacea</taxon>
        <taxon>Plexauridae</taxon>
        <taxon>Paramuricea</taxon>
    </lineage>
</organism>
<protein>
    <submittedName>
        <fullName evidence="1">Uncharacterized protein</fullName>
    </submittedName>
</protein>
<dbReference type="EMBL" id="CACRXK020014874">
    <property type="protein sequence ID" value="CAB4027556.1"/>
    <property type="molecule type" value="Genomic_DNA"/>
</dbReference>
<dbReference type="Proteomes" id="UP001152795">
    <property type="component" value="Unassembled WGS sequence"/>
</dbReference>
<proteinExistence type="predicted"/>